<gene>
    <name evidence="2" type="ORF">QLQ84_16045</name>
</gene>
<dbReference type="PANTHER" id="PTHR11895:SF176">
    <property type="entry name" value="AMIDASE AMID-RELATED"/>
    <property type="match status" value="1"/>
</dbReference>
<reference evidence="2 3" key="1">
    <citation type="submission" date="2023-04" db="EMBL/GenBank/DDBJ databases">
        <title>Halomonas strains isolated from rhizosphere soil.</title>
        <authorList>
            <person name="Xu L."/>
            <person name="Sun J.-Q."/>
        </authorList>
    </citation>
    <scope>NUCLEOTIDE SEQUENCE [LARGE SCALE GENOMIC DNA]</scope>
    <source>
        <strain evidence="2 3">LN1S58</strain>
    </source>
</reference>
<dbReference type="RefSeq" id="WP_282722764.1">
    <property type="nucleotide sequence ID" value="NZ_JASCQO010000042.1"/>
</dbReference>
<organism evidence="2 3">
    <name type="scientific">Halomonas kalidii</name>
    <dbReference type="NCBI Taxonomy" id="3043293"/>
    <lineage>
        <taxon>Bacteria</taxon>
        <taxon>Pseudomonadati</taxon>
        <taxon>Pseudomonadota</taxon>
        <taxon>Gammaproteobacteria</taxon>
        <taxon>Oceanospirillales</taxon>
        <taxon>Halomonadaceae</taxon>
        <taxon>Halomonas</taxon>
    </lineage>
</organism>
<comment type="caution">
    <text evidence="2">The sequence shown here is derived from an EMBL/GenBank/DDBJ whole genome shotgun (WGS) entry which is preliminary data.</text>
</comment>
<dbReference type="EMBL" id="JASCQO010000042">
    <property type="protein sequence ID" value="MDI5935308.1"/>
    <property type="molecule type" value="Genomic_DNA"/>
</dbReference>
<sequence length="474" mass="51074">MGQDLSRLSLFGARQGLESGRVTSRQLTEACLEAIECRDGRVNSFLTVEYQAVLRAADEADQARKAGKRAPLLGIPLAHKDMYYRQGRVSTCGSIIMADQPATTTATVLERLDQAGALELGALNMSEFAAGPTGHNAHYGDVHNPWHTEHIPGGSSSGPGAAVAARLCYGSLGSDTGASIRVPAACCGVVGLKPTYGRISRYGAMPRSWSNDCMGPLARTVMDCAQLMQVLAGRDTRDSSSLDAPVPDYLAALEQGVKGLRIGVPTRHFAEGVDDEIAEALTHSRQILEQAGCRLIDVDVPDPKLLYDLGETLSKGEASTIHRRWLQQRPQDYSDHVRTRLEAGQALPATRYLEALSLRGEVVRNFIADAFKATVDVLHLPVLGRPVPTLAETDFHSSGTVGETVSAITRFTRPINYLGLPALSVPCGFSQGGLPIAFQLVGRPLDEDRLLALGHAYQQLTEWHRMEPEMVASG</sequence>
<dbReference type="InterPro" id="IPR023631">
    <property type="entry name" value="Amidase_dom"/>
</dbReference>
<dbReference type="PROSITE" id="PS00571">
    <property type="entry name" value="AMIDASES"/>
    <property type="match status" value="1"/>
</dbReference>
<evidence type="ECO:0000313" key="3">
    <source>
        <dbReference type="Proteomes" id="UP001244242"/>
    </source>
</evidence>
<feature type="domain" description="Amidase" evidence="1">
    <location>
        <begin position="27"/>
        <end position="451"/>
    </location>
</feature>
<evidence type="ECO:0000259" key="1">
    <source>
        <dbReference type="Pfam" id="PF01425"/>
    </source>
</evidence>
<dbReference type="InterPro" id="IPR000120">
    <property type="entry name" value="Amidase"/>
</dbReference>
<name>A0ABT6VMU3_9GAMM</name>
<dbReference type="Gene3D" id="3.90.1300.10">
    <property type="entry name" value="Amidase signature (AS) domain"/>
    <property type="match status" value="1"/>
</dbReference>
<dbReference type="InterPro" id="IPR036928">
    <property type="entry name" value="AS_sf"/>
</dbReference>
<dbReference type="SUPFAM" id="SSF75304">
    <property type="entry name" value="Amidase signature (AS) enzymes"/>
    <property type="match status" value="1"/>
</dbReference>
<dbReference type="Pfam" id="PF01425">
    <property type="entry name" value="Amidase"/>
    <property type="match status" value="1"/>
</dbReference>
<accession>A0ABT6VMU3</accession>
<protein>
    <submittedName>
        <fullName evidence="2">Amidase</fullName>
    </submittedName>
</protein>
<dbReference type="PANTHER" id="PTHR11895">
    <property type="entry name" value="TRANSAMIDASE"/>
    <property type="match status" value="1"/>
</dbReference>
<evidence type="ECO:0000313" key="2">
    <source>
        <dbReference type="EMBL" id="MDI5935308.1"/>
    </source>
</evidence>
<proteinExistence type="predicted"/>
<keyword evidence="3" id="KW-1185">Reference proteome</keyword>
<dbReference type="InterPro" id="IPR020556">
    <property type="entry name" value="Amidase_CS"/>
</dbReference>
<dbReference type="Proteomes" id="UP001244242">
    <property type="component" value="Unassembled WGS sequence"/>
</dbReference>